<dbReference type="PROSITE" id="PS50240">
    <property type="entry name" value="TRYPSIN_DOM"/>
    <property type="match status" value="1"/>
</dbReference>
<dbReference type="AlphaFoldDB" id="A0AA88I1S8"/>
<keyword evidence="4" id="KW-1015">Disulfide bond</keyword>
<protein>
    <recommendedName>
        <fullName evidence="7">Peptidase S1 domain-containing protein</fullName>
    </recommendedName>
</protein>
<feature type="domain" description="Peptidase S1" evidence="7">
    <location>
        <begin position="64"/>
        <end position="305"/>
    </location>
</feature>
<dbReference type="EMBL" id="JAVRJZ010000006">
    <property type="protein sequence ID" value="KAK2721358.1"/>
    <property type="molecule type" value="Genomic_DNA"/>
</dbReference>
<evidence type="ECO:0000256" key="5">
    <source>
        <dbReference type="RuleBase" id="RU363034"/>
    </source>
</evidence>
<feature type="signal peptide" evidence="6">
    <location>
        <begin position="1"/>
        <end position="20"/>
    </location>
</feature>
<gene>
    <name evidence="8" type="ORF">QYM36_003588</name>
</gene>
<evidence type="ECO:0000256" key="1">
    <source>
        <dbReference type="ARBA" id="ARBA00022670"/>
    </source>
</evidence>
<proteinExistence type="predicted"/>
<dbReference type="Proteomes" id="UP001187531">
    <property type="component" value="Unassembled WGS sequence"/>
</dbReference>
<dbReference type="PANTHER" id="PTHR24252">
    <property type="entry name" value="ACROSIN-RELATED"/>
    <property type="match status" value="1"/>
</dbReference>
<evidence type="ECO:0000259" key="7">
    <source>
        <dbReference type="PROSITE" id="PS50240"/>
    </source>
</evidence>
<feature type="chain" id="PRO_5041636296" description="Peptidase S1 domain-containing protein" evidence="6">
    <location>
        <begin position="21"/>
        <end position="306"/>
    </location>
</feature>
<dbReference type="PRINTS" id="PR00722">
    <property type="entry name" value="CHYMOTRYPSIN"/>
</dbReference>
<sequence length="306" mass="33628">MKDLVIFLLVLPLKQLLVSAQVVFDNEFKDVFSGGLPVTLDSQKEGSALNSRWCGIPGRTATRIVGGKSAAIGSWPWLAILLDQRSKAYICGGTLMTNRWVLTAAHCLRSQSPQRIKVRLKEHNITSINDGLHIDVGVSRLLIHPQYIEKTHTNDIALVQLSRRIPFSERLRPSCLPSSLQWVNTDLTGAKATVIGFGRRSFTEGELSDVIKEVEVIIFSKLSCLQAYSRFKNVLITSNTICAGHPFGGKDACRGDSGGPLLYQVSGRFFVIGVVSTGHLCGSASYPGVYTYVPNYSEWILSSIEE</sequence>
<dbReference type="PANTHER" id="PTHR24252:SF7">
    <property type="entry name" value="HYALIN"/>
    <property type="match status" value="1"/>
</dbReference>
<reference evidence="8" key="1">
    <citation type="submission" date="2023-07" db="EMBL/GenBank/DDBJ databases">
        <title>Chromosome-level genome assembly of Artemia franciscana.</title>
        <authorList>
            <person name="Jo E."/>
        </authorList>
    </citation>
    <scope>NUCLEOTIDE SEQUENCE</scope>
    <source>
        <tissue evidence="8">Whole body</tissue>
    </source>
</reference>
<dbReference type="GO" id="GO:0006508">
    <property type="term" value="P:proteolysis"/>
    <property type="evidence" value="ECO:0007669"/>
    <property type="project" value="UniProtKB-KW"/>
</dbReference>
<dbReference type="FunFam" id="2.40.10.10:FF:000006">
    <property type="entry name" value="Serine proteinase stubble"/>
    <property type="match status" value="1"/>
</dbReference>
<keyword evidence="2 5" id="KW-0378">Hydrolase</keyword>
<accession>A0AA88I1S8</accession>
<dbReference type="PROSITE" id="PS00135">
    <property type="entry name" value="TRYPSIN_SER"/>
    <property type="match status" value="1"/>
</dbReference>
<dbReference type="GO" id="GO:0004252">
    <property type="term" value="F:serine-type endopeptidase activity"/>
    <property type="evidence" value="ECO:0007669"/>
    <property type="project" value="InterPro"/>
</dbReference>
<dbReference type="PROSITE" id="PS00134">
    <property type="entry name" value="TRYPSIN_HIS"/>
    <property type="match status" value="1"/>
</dbReference>
<dbReference type="Gene3D" id="2.40.10.10">
    <property type="entry name" value="Trypsin-like serine proteases"/>
    <property type="match status" value="1"/>
</dbReference>
<dbReference type="InterPro" id="IPR001314">
    <property type="entry name" value="Peptidase_S1A"/>
</dbReference>
<comment type="caution">
    <text evidence="8">The sequence shown here is derived from an EMBL/GenBank/DDBJ whole genome shotgun (WGS) entry which is preliminary data.</text>
</comment>
<dbReference type="SMART" id="SM00020">
    <property type="entry name" value="Tryp_SPc"/>
    <property type="match status" value="1"/>
</dbReference>
<keyword evidence="9" id="KW-1185">Reference proteome</keyword>
<keyword evidence="3 5" id="KW-0720">Serine protease</keyword>
<evidence type="ECO:0000313" key="8">
    <source>
        <dbReference type="EMBL" id="KAK2721358.1"/>
    </source>
</evidence>
<dbReference type="InterPro" id="IPR001254">
    <property type="entry name" value="Trypsin_dom"/>
</dbReference>
<dbReference type="InterPro" id="IPR018114">
    <property type="entry name" value="TRYPSIN_HIS"/>
</dbReference>
<dbReference type="InterPro" id="IPR033116">
    <property type="entry name" value="TRYPSIN_SER"/>
</dbReference>
<evidence type="ECO:0000256" key="3">
    <source>
        <dbReference type="ARBA" id="ARBA00022825"/>
    </source>
</evidence>
<keyword evidence="1 5" id="KW-0645">Protease</keyword>
<evidence type="ECO:0000256" key="4">
    <source>
        <dbReference type="ARBA" id="ARBA00023157"/>
    </source>
</evidence>
<dbReference type="SUPFAM" id="SSF50494">
    <property type="entry name" value="Trypsin-like serine proteases"/>
    <property type="match status" value="1"/>
</dbReference>
<evidence type="ECO:0000256" key="2">
    <source>
        <dbReference type="ARBA" id="ARBA00022801"/>
    </source>
</evidence>
<keyword evidence="6" id="KW-0732">Signal</keyword>
<dbReference type="InterPro" id="IPR009003">
    <property type="entry name" value="Peptidase_S1_PA"/>
</dbReference>
<dbReference type="InterPro" id="IPR043504">
    <property type="entry name" value="Peptidase_S1_PA_chymotrypsin"/>
</dbReference>
<evidence type="ECO:0000313" key="9">
    <source>
        <dbReference type="Proteomes" id="UP001187531"/>
    </source>
</evidence>
<dbReference type="CDD" id="cd00190">
    <property type="entry name" value="Tryp_SPc"/>
    <property type="match status" value="1"/>
</dbReference>
<dbReference type="Pfam" id="PF00089">
    <property type="entry name" value="Trypsin"/>
    <property type="match status" value="1"/>
</dbReference>
<name>A0AA88I1S8_ARTSF</name>
<organism evidence="8 9">
    <name type="scientific">Artemia franciscana</name>
    <name type="common">Brine shrimp</name>
    <name type="synonym">Artemia sanfranciscana</name>
    <dbReference type="NCBI Taxonomy" id="6661"/>
    <lineage>
        <taxon>Eukaryota</taxon>
        <taxon>Metazoa</taxon>
        <taxon>Ecdysozoa</taxon>
        <taxon>Arthropoda</taxon>
        <taxon>Crustacea</taxon>
        <taxon>Branchiopoda</taxon>
        <taxon>Anostraca</taxon>
        <taxon>Artemiidae</taxon>
        <taxon>Artemia</taxon>
    </lineage>
</organism>
<evidence type="ECO:0000256" key="6">
    <source>
        <dbReference type="SAM" id="SignalP"/>
    </source>
</evidence>